<dbReference type="Proteomes" id="UP000016424">
    <property type="component" value="Unassembled WGS sequence"/>
</dbReference>
<protein>
    <submittedName>
        <fullName evidence="1">Uncharacterized protein</fullName>
    </submittedName>
</protein>
<dbReference type="AlphaFoldDB" id="U2X7A0"/>
<reference evidence="2" key="1">
    <citation type="journal article" date="2013" name="Genome">
        <title>Draft Genome Sequence of Geobacillus kaustophilus GBlys, a Lysogenic Strain with Bacteriophage phiOH2.</title>
        <authorList>
            <person name="Doi K."/>
            <person name="Mori K."/>
            <person name="Martono H."/>
            <person name="Nagayoshi Y."/>
            <person name="Fujino Y."/>
            <person name="Tashiro K."/>
            <person name="Kuhara S."/>
            <person name="Ohshima T."/>
        </authorList>
    </citation>
    <scope>NUCLEOTIDE SEQUENCE [LARGE SCALE GENOMIC DNA]</scope>
    <source>
        <strain evidence="2">GBlys</strain>
    </source>
</reference>
<accession>U2X7A0</accession>
<proteinExistence type="predicted"/>
<comment type="caution">
    <text evidence="1">The sequence shown here is derived from an EMBL/GenBank/DDBJ whole genome shotgun (WGS) entry which is preliminary data.</text>
</comment>
<evidence type="ECO:0000313" key="2">
    <source>
        <dbReference type="Proteomes" id="UP000016424"/>
    </source>
</evidence>
<name>U2X7A0_GEOKU</name>
<sequence length="49" mass="5410">MRPACDREKTRGIAACTEGQKPGRSIVSIVLAAFLFSLKREDGAWRGFI</sequence>
<organism evidence="1 2">
    <name type="scientific">Geobacillus kaustophilus GBlys</name>
    <dbReference type="NCBI Taxonomy" id="1337888"/>
    <lineage>
        <taxon>Bacteria</taxon>
        <taxon>Bacillati</taxon>
        <taxon>Bacillota</taxon>
        <taxon>Bacilli</taxon>
        <taxon>Bacillales</taxon>
        <taxon>Anoxybacillaceae</taxon>
        <taxon>Geobacillus</taxon>
        <taxon>Geobacillus thermoleovorans group</taxon>
    </lineage>
</organism>
<evidence type="ECO:0000313" key="1">
    <source>
        <dbReference type="EMBL" id="GAD14682.1"/>
    </source>
</evidence>
<gene>
    <name evidence="1" type="ORF">GBL_2899</name>
</gene>
<dbReference type="EMBL" id="BASG01000036">
    <property type="protein sequence ID" value="GAD14682.1"/>
    <property type="molecule type" value="Genomic_DNA"/>
</dbReference>